<accession>A0A1X0NH25</accession>
<protein>
    <recommendedName>
        <fullName evidence="5">Mucin-associated surface protein (MASP)</fullName>
    </recommendedName>
</protein>
<organism evidence="3 4">
    <name type="scientific">Trypanosoma theileri</name>
    <dbReference type="NCBI Taxonomy" id="67003"/>
    <lineage>
        <taxon>Eukaryota</taxon>
        <taxon>Discoba</taxon>
        <taxon>Euglenozoa</taxon>
        <taxon>Kinetoplastea</taxon>
        <taxon>Metakinetoplastina</taxon>
        <taxon>Trypanosomatida</taxon>
        <taxon>Trypanosomatidae</taxon>
        <taxon>Trypanosoma</taxon>
    </lineage>
</organism>
<evidence type="ECO:0000256" key="1">
    <source>
        <dbReference type="SAM" id="MobiDB-lite"/>
    </source>
</evidence>
<feature type="signal peptide" evidence="2">
    <location>
        <begin position="1"/>
        <end position="29"/>
    </location>
</feature>
<evidence type="ECO:0000313" key="3">
    <source>
        <dbReference type="EMBL" id="ORC83763.1"/>
    </source>
</evidence>
<proteinExistence type="predicted"/>
<keyword evidence="4" id="KW-1185">Reference proteome</keyword>
<feature type="compositionally biased region" description="Polar residues" evidence="1">
    <location>
        <begin position="218"/>
        <end position="255"/>
    </location>
</feature>
<feature type="region of interest" description="Disordered" evidence="1">
    <location>
        <begin position="168"/>
        <end position="197"/>
    </location>
</feature>
<feature type="compositionally biased region" description="Low complexity" evidence="1">
    <location>
        <begin position="259"/>
        <end position="273"/>
    </location>
</feature>
<sequence>MMMMMRRVMCVLAVVLCCTCGCTMTAAAAVDNDSPSGRGVSRGAVEVSCGAGGALRVRPAAASEWLTCGAGSRVSACGNYADVCRQRTARTARTTTIATTTTGQPKAVMAFMGSWDDKSFDADRIFEYSEWKKAEDRHALSNPTKALTHTKAKKLLDEIKKEELEKKKQEELKQQREREARNQQQLSEAREKAVQTQELQAGAEGLVAGSGTLAATGKQATAVTTNGTQTSEDIGSKKTLPQTEAKTAPDNSTVNHFDASQNPSPAAESAAPSDGNSGNHSTATPGTTAVSGSEETNTTIPSSTENTVSEESTATPPRDSNLTQQSTATDDVTAAPDAEETNPTTPTNPENTTTEASTTTPSPVPVPVTNPQISSIASAVQKKANADSSSISPLWMRTAAPLLIVAVLFSFTVY</sequence>
<feature type="chain" id="PRO_5013298322" description="Mucin-associated surface protein (MASP)" evidence="2">
    <location>
        <begin position="30"/>
        <end position="414"/>
    </location>
</feature>
<comment type="caution">
    <text evidence="3">The sequence shown here is derived from an EMBL/GenBank/DDBJ whole genome shotgun (WGS) entry which is preliminary data.</text>
</comment>
<evidence type="ECO:0000256" key="2">
    <source>
        <dbReference type="SAM" id="SignalP"/>
    </source>
</evidence>
<feature type="compositionally biased region" description="Basic and acidic residues" evidence="1">
    <location>
        <begin position="168"/>
        <end position="181"/>
    </location>
</feature>
<keyword evidence="2" id="KW-0732">Signal</keyword>
<feature type="compositionally biased region" description="Low complexity" evidence="1">
    <location>
        <begin position="327"/>
        <end position="361"/>
    </location>
</feature>
<feature type="compositionally biased region" description="Polar residues" evidence="1">
    <location>
        <begin position="274"/>
        <end position="301"/>
    </location>
</feature>
<name>A0A1X0NH25_9TRYP</name>
<dbReference type="EMBL" id="NBCO01000058">
    <property type="protein sequence ID" value="ORC83763.1"/>
    <property type="molecule type" value="Genomic_DNA"/>
</dbReference>
<evidence type="ECO:0008006" key="5">
    <source>
        <dbReference type="Google" id="ProtNLM"/>
    </source>
</evidence>
<gene>
    <name evidence="3" type="ORF">TM35_000581260</name>
</gene>
<feature type="compositionally biased region" description="Low complexity" evidence="1">
    <location>
        <begin position="302"/>
        <end position="315"/>
    </location>
</feature>
<feature type="region of interest" description="Disordered" evidence="1">
    <location>
        <begin position="217"/>
        <end position="368"/>
    </location>
</feature>
<dbReference type="AlphaFoldDB" id="A0A1X0NH25"/>
<dbReference type="VEuPathDB" id="TriTrypDB:TM35_000581260"/>
<evidence type="ECO:0000313" key="4">
    <source>
        <dbReference type="Proteomes" id="UP000192257"/>
    </source>
</evidence>
<reference evidence="3 4" key="1">
    <citation type="submission" date="2017-03" db="EMBL/GenBank/DDBJ databases">
        <title>An alternative strategy for trypanosome survival in the mammalian bloodstream revealed through genome and transcriptome analysis of the ubiquitous bovine parasite Trypanosoma (Megatrypanum) theileri.</title>
        <authorList>
            <person name="Kelly S."/>
            <person name="Ivens A."/>
            <person name="Mott A."/>
            <person name="O'Neill E."/>
            <person name="Emms D."/>
            <person name="Macleod O."/>
            <person name="Voorheis P."/>
            <person name="Matthews J."/>
            <person name="Matthews K."/>
            <person name="Carrington M."/>
        </authorList>
    </citation>
    <scope>NUCLEOTIDE SEQUENCE [LARGE SCALE GENOMIC DNA]</scope>
    <source>
        <strain evidence="3">Edinburgh</strain>
    </source>
</reference>
<dbReference type="Proteomes" id="UP000192257">
    <property type="component" value="Unassembled WGS sequence"/>
</dbReference>
<dbReference type="RefSeq" id="XP_028877829.1">
    <property type="nucleotide sequence ID" value="XM_029030895.1"/>
</dbReference>
<dbReference type="GeneID" id="39990675"/>